<gene>
    <name evidence="4" type="ORF">ASEP1449_LOCUS7966</name>
    <name evidence="5" type="ORF">ASEP1449_LOCUS7967</name>
</gene>
<dbReference type="SUPFAM" id="SSF51430">
    <property type="entry name" value="NAD(P)-linked oxidoreductase"/>
    <property type="match status" value="1"/>
</dbReference>
<evidence type="ECO:0000259" key="3">
    <source>
        <dbReference type="Pfam" id="PF00248"/>
    </source>
</evidence>
<feature type="chain" id="PRO_5035676768" description="NADP-dependent oxidoreductase domain-containing protein" evidence="2">
    <location>
        <begin position="21"/>
        <end position="400"/>
    </location>
</feature>
<dbReference type="InterPro" id="IPR020471">
    <property type="entry name" value="AKR"/>
</dbReference>
<keyword evidence="1" id="KW-0560">Oxidoreductase</keyword>
<dbReference type="EMBL" id="HBHQ01011986">
    <property type="protein sequence ID" value="CAD9816134.1"/>
    <property type="molecule type" value="Transcribed_RNA"/>
</dbReference>
<keyword evidence="2" id="KW-0732">Signal</keyword>
<accession>A0A6T7HFX3</accession>
<dbReference type="Pfam" id="PF00248">
    <property type="entry name" value="Aldo_ket_red"/>
    <property type="match status" value="1"/>
</dbReference>
<feature type="signal peptide" evidence="2">
    <location>
        <begin position="1"/>
        <end position="20"/>
    </location>
</feature>
<reference evidence="4" key="1">
    <citation type="submission" date="2021-01" db="EMBL/GenBank/DDBJ databases">
        <authorList>
            <person name="Corre E."/>
            <person name="Pelletier E."/>
            <person name="Niang G."/>
            <person name="Scheremetjew M."/>
            <person name="Finn R."/>
            <person name="Kale V."/>
            <person name="Holt S."/>
            <person name="Cochrane G."/>
            <person name="Meng A."/>
            <person name="Brown T."/>
            <person name="Cohen L."/>
        </authorList>
    </citation>
    <scope>NUCLEOTIDE SEQUENCE</scope>
    <source>
        <strain evidence="4">CCMP2084</strain>
    </source>
</reference>
<evidence type="ECO:0000256" key="2">
    <source>
        <dbReference type="SAM" id="SignalP"/>
    </source>
</evidence>
<dbReference type="AlphaFoldDB" id="A0A6T7HFX3"/>
<evidence type="ECO:0000256" key="1">
    <source>
        <dbReference type="ARBA" id="ARBA00023002"/>
    </source>
</evidence>
<dbReference type="InterPro" id="IPR050523">
    <property type="entry name" value="AKR_Detox_Biosynth"/>
</dbReference>
<dbReference type="PRINTS" id="PR00069">
    <property type="entry name" value="ALDKETRDTASE"/>
</dbReference>
<dbReference type="PANTHER" id="PTHR43364:SF4">
    <property type="entry name" value="NAD(P)-LINKED OXIDOREDUCTASE SUPERFAMILY PROTEIN"/>
    <property type="match status" value="1"/>
</dbReference>
<evidence type="ECO:0000313" key="5">
    <source>
        <dbReference type="EMBL" id="CAD9816135.1"/>
    </source>
</evidence>
<dbReference type="InterPro" id="IPR023210">
    <property type="entry name" value="NADP_OxRdtase_dom"/>
</dbReference>
<feature type="domain" description="NADP-dependent oxidoreductase" evidence="3">
    <location>
        <begin position="57"/>
        <end position="388"/>
    </location>
</feature>
<dbReference type="GO" id="GO:0016491">
    <property type="term" value="F:oxidoreductase activity"/>
    <property type="evidence" value="ECO:0007669"/>
    <property type="project" value="UniProtKB-KW"/>
</dbReference>
<dbReference type="PANTHER" id="PTHR43364">
    <property type="entry name" value="NADH-SPECIFIC METHYLGLYOXAL REDUCTASE-RELATED"/>
    <property type="match status" value="1"/>
</dbReference>
<proteinExistence type="predicted"/>
<evidence type="ECO:0000313" key="4">
    <source>
        <dbReference type="EMBL" id="CAD9816134.1"/>
    </source>
</evidence>
<name>A0A6T7HFX3_9STRA</name>
<organism evidence="4">
    <name type="scientific">Attheya septentrionalis</name>
    <dbReference type="NCBI Taxonomy" id="420275"/>
    <lineage>
        <taxon>Eukaryota</taxon>
        <taxon>Sar</taxon>
        <taxon>Stramenopiles</taxon>
        <taxon>Ochrophyta</taxon>
        <taxon>Bacillariophyta</taxon>
        <taxon>Coscinodiscophyceae</taxon>
        <taxon>Chaetocerotophycidae</taxon>
        <taxon>Chaetocerotales</taxon>
        <taxon>Attheyaceae</taxon>
        <taxon>Attheya</taxon>
    </lineage>
</organism>
<dbReference type="InterPro" id="IPR036812">
    <property type="entry name" value="NAD(P)_OxRdtase_dom_sf"/>
</dbReference>
<dbReference type="CDD" id="cd19094">
    <property type="entry name" value="AKR_Tas-like"/>
    <property type="match status" value="1"/>
</dbReference>
<dbReference type="Gene3D" id="3.20.20.100">
    <property type="entry name" value="NADP-dependent oxidoreductase domain"/>
    <property type="match status" value="1"/>
</dbReference>
<sequence length="400" mass="43763">MMQSVCVTLCALACARGVNGLSTAVGQAKGVTNKVVPGLSNGMDYVQLGSSDLQVSKVCMGTMTFGEQNTLEEGVEQLNLAFDEYGVNMLDTAEMYPVPTKAETQGRTDKAVGMFLKGRNREDVVLATKVSGRSDRIDWMRKDKSSTKVTRSQILESVDSSLQRLGTDYIDLLQIHWPDRYVGAMFGQSDFDPSNVYEATPFEEQLAALQELVDAGKVRHIGVSNETPYGVCSMIALHEAFPEKYPRISSIQNSYSLVVRKDYEAGLSEACHAHNVALLPYSPLASGTLSGKYANPAKIPENARLTKFPGFMDRYLGSQNEAAVNAYCDIAQEAGISPSELALSWCYHRNLVTSTIIGATSIAQLKENIGAYDIRLEEDVMEKISSVYKKYTDPTKAYGA</sequence>
<protein>
    <recommendedName>
        <fullName evidence="3">NADP-dependent oxidoreductase domain-containing protein</fullName>
    </recommendedName>
</protein>
<dbReference type="EMBL" id="HBHQ01011987">
    <property type="protein sequence ID" value="CAD9816135.1"/>
    <property type="molecule type" value="Transcribed_RNA"/>
</dbReference>